<dbReference type="Pfam" id="PF00072">
    <property type="entry name" value="Response_reg"/>
    <property type="match status" value="1"/>
</dbReference>
<dbReference type="Proteomes" id="UP000207598">
    <property type="component" value="Unassembled WGS sequence"/>
</dbReference>
<dbReference type="AlphaFoldDB" id="A0A238KIR0"/>
<name>A0A238KIR0_9RHOB</name>
<reference evidence="3 4" key="1">
    <citation type="submission" date="2017-05" db="EMBL/GenBank/DDBJ databases">
        <authorList>
            <person name="Song R."/>
            <person name="Chenine A.L."/>
            <person name="Ruprecht R.M."/>
        </authorList>
    </citation>
    <scope>NUCLEOTIDE SEQUENCE [LARGE SCALE GENOMIC DNA]</scope>
    <source>
        <strain evidence="3 4">CECT 8898</strain>
    </source>
</reference>
<dbReference type="GO" id="GO:0000160">
    <property type="term" value="P:phosphorelay signal transduction system"/>
    <property type="evidence" value="ECO:0007669"/>
    <property type="project" value="InterPro"/>
</dbReference>
<dbReference type="EMBL" id="FXYF01000006">
    <property type="protein sequence ID" value="SMX42739.1"/>
    <property type="molecule type" value="Genomic_DNA"/>
</dbReference>
<evidence type="ECO:0000313" key="3">
    <source>
        <dbReference type="EMBL" id="SMX42739.1"/>
    </source>
</evidence>
<keyword evidence="1" id="KW-0597">Phosphoprotein</keyword>
<evidence type="ECO:0000313" key="4">
    <source>
        <dbReference type="Proteomes" id="UP000207598"/>
    </source>
</evidence>
<dbReference type="SUPFAM" id="SSF52172">
    <property type="entry name" value="CheY-like"/>
    <property type="match status" value="1"/>
</dbReference>
<dbReference type="PANTHER" id="PTHR44520">
    <property type="entry name" value="RESPONSE REGULATOR RCP1-RELATED"/>
    <property type="match status" value="1"/>
</dbReference>
<proteinExistence type="predicted"/>
<dbReference type="InterPro" id="IPR011006">
    <property type="entry name" value="CheY-like_superfamily"/>
</dbReference>
<feature type="domain" description="Response regulatory" evidence="2">
    <location>
        <begin position="4"/>
        <end position="128"/>
    </location>
</feature>
<dbReference type="PANTHER" id="PTHR44520:SF2">
    <property type="entry name" value="RESPONSE REGULATOR RCP1"/>
    <property type="match status" value="1"/>
</dbReference>
<dbReference type="InterPro" id="IPR052893">
    <property type="entry name" value="TCS_response_regulator"/>
</dbReference>
<evidence type="ECO:0000259" key="2">
    <source>
        <dbReference type="PROSITE" id="PS50110"/>
    </source>
</evidence>
<evidence type="ECO:0000256" key="1">
    <source>
        <dbReference type="PROSITE-ProRule" id="PRU00169"/>
    </source>
</evidence>
<dbReference type="InterPro" id="IPR001789">
    <property type="entry name" value="Sig_transdc_resp-reg_receiver"/>
</dbReference>
<dbReference type="Gene3D" id="3.40.50.2300">
    <property type="match status" value="1"/>
</dbReference>
<keyword evidence="4" id="KW-1185">Reference proteome</keyword>
<organism evidence="3 4">
    <name type="scientific">Maliponia aquimaris</name>
    <dbReference type="NCBI Taxonomy" id="1673631"/>
    <lineage>
        <taxon>Bacteria</taxon>
        <taxon>Pseudomonadati</taxon>
        <taxon>Pseudomonadota</taxon>
        <taxon>Alphaproteobacteria</taxon>
        <taxon>Rhodobacterales</taxon>
        <taxon>Paracoccaceae</taxon>
        <taxon>Maliponia</taxon>
    </lineage>
</organism>
<accession>A0A238KIR0</accession>
<protein>
    <submittedName>
        <fullName evidence="3">Response regulator PleD</fullName>
    </submittedName>
</protein>
<sequence length="132" mass="14772">MIDTLMIVDDNAIDQKLYARLATRSGLVGALHGFLMAPDALDFLAQPDRPVIDIILLDINMPRMNGFEFLDAATSRFGPGFVRAAVIMLTTSMSDKDRKRADSYAVVRDYIQKPLEMVHLQEIDTMLREGAL</sequence>
<dbReference type="RefSeq" id="WP_245853408.1">
    <property type="nucleotide sequence ID" value="NZ_FXYF01000006.1"/>
</dbReference>
<feature type="modified residue" description="4-aspartylphosphate" evidence="1">
    <location>
        <position position="58"/>
    </location>
</feature>
<dbReference type="SMART" id="SM00448">
    <property type="entry name" value="REC"/>
    <property type="match status" value="1"/>
</dbReference>
<gene>
    <name evidence="3" type="ORF">MAA8898_02699</name>
</gene>
<dbReference type="PROSITE" id="PS50110">
    <property type="entry name" value="RESPONSE_REGULATORY"/>
    <property type="match status" value="1"/>
</dbReference>